<sequence>MAPGNVTTLGELAALTGLGTHSYYLKDNTTVTDENGITGTIIDFEIEVDFTDQEFVWAWFNANIGGRSYQLMPDLGGGNPTFADVYANGVDLVGQCFNGSCGTHPGQSLNGEGALVFLGDNAEGIAFTLGAETATGEAITGVGVLDRTLF</sequence>
<organism evidence="1 2">
    <name type="scientific">Solemya pervernicosa gill symbiont</name>
    <dbReference type="NCBI Taxonomy" id="642797"/>
    <lineage>
        <taxon>Bacteria</taxon>
        <taxon>Pseudomonadati</taxon>
        <taxon>Pseudomonadota</taxon>
        <taxon>Gammaproteobacteria</taxon>
        <taxon>sulfur-oxidizing symbionts</taxon>
    </lineage>
</organism>
<dbReference type="AlphaFoldDB" id="A0A1T2L0I9"/>
<name>A0A1T2L0I9_9GAMM</name>
<evidence type="ECO:0000313" key="1">
    <source>
        <dbReference type="EMBL" id="OOZ38591.1"/>
    </source>
</evidence>
<keyword evidence="2" id="KW-1185">Reference proteome</keyword>
<dbReference type="Proteomes" id="UP000191110">
    <property type="component" value="Unassembled WGS sequence"/>
</dbReference>
<proteinExistence type="predicted"/>
<reference evidence="1 2" key="1">
    <citation type="submission" date="2016-11" db="EMBL/GenBank/DDBJ databases">
        <title>Mixed transmission modes and dynamic genome evolution in an obligate animal-bacterial symbiosis.</title>
        <authorList>
            <person name="Russell S.L."/>
            <person name="Corbett-Detig R.B."/>
            <person name="Cavanaugh C.M."/>
        </authorList>
    </citation>
    <scope>NUCLEOTIDE SEQUENCE [LARGE SCALE GENOMIC DNA]</scope>
    <source>
        <strain evidence="1">Sveles-Q1</strain>
    </source>
</reference>
<gene>
    <name evidence="1" type="ORF">BOW53_14920</name>
</gene>
<accession>A0A1T2L0I9</accession>
<protein>
    <submittedName>
        <fullName evidence="1">Uncharacterized protein</fullName>
    </submittedName>
</protein>
<dbReference type="EMBL" id="MPRL01000080">
    <property type="protein sequence ID" value="OOZ38591.1"/>
    <property type="molecule type" value="Genomic_DNA"/>
</dbReference>
<evidence type="ECO:0000313" key="2">
    <source>
        <dbReference type="Proteomes" id="UP000191110"/>
    </source>
</evidence>
<comment type="caution">
    <text evidence="1">The sequence shown here is derived from an EMBL/GenBank/DDBJ whole genome shotgun (WGS) entry which is preliminary data.</text>
</comment>